<sequence>MSWVLPSGLEPFLSIDRLRPGASS</sequence>
<organism evidence="1">
    <name type="scientific">Arundo donax</name>
    <name type="common">Giant reed</name>
    <name type="synonym">Donax arundinaceus</name>
    <dbReference type="NCBI Taxonomy" id="35708"/>
    <lineage>
        <taxon>Eukaryota</taxon>
        <taxon>Viridiplantae</taxon>
        <taxon>Streptophyta</taxon>
        <taxon>Embryophyta</taxon>
        <taxon>Tracheophyta</taxon>
        <taxon>Spermatophyta</taxon>
        <taxon>Magnoliopsida</taxon>
        <taxon>Liliopsida</taxon>
        <taxon>Poales</taxon>
        <taxon>Poaceae</taxon>
        <taxon>PACMAD clade</taxon>
        <taxon>Arundinoideae</taxon>
        <taxon>Arundineae</taxon>
        <taxon>Arundo</taxon>
    </lineage>
</organism>
<accession>A0A0A9C107</accession>
<dbReference type="EMBL" id="GBRH01229792">
    <property type="protein sequence ID" value="JAD68103.1"/>
    <property type="molecule type" value="Transcribed_RNA"/>
</dbReference>
<reference evidence="1" key="1">
    <citation type="submission" date="2014-09" db="EMBL/GenBank/DDBJ databases">
        <authorList>
            <person name="Magalhaes I.L.F."/>
            <person name="Oliveira U."/>
            <person name="Santos F.R."/>
            <person name="Vidigal T.H.D.A."/>
            <person name="Brescovit A.D."/>
            <person name="Santos A.J."/>
        </authorList>
    </citation>
    <scope>NUCLEOTIDE SEQUENCE</scope>
    <source>
        <tissue evidence="1">Shoot tissue taken approximately 20 cm above the soil surface</tissue>
    </source>
</reference>
<name>A0A0A9C107_ARUDO</name>
<proteinExistence type="predicted"/>
<protein>
    <submittedName>
        <fullName evidence="1">Uncharacterized protein</fullName>
    </submittedName>
</protein>
<evidence type="ECO:0000313" key="1">
    <source>
        <dbReference type="EMBL" id="JAD68103.1"/>
    </source>
</evidence>
<dbReference type="AlphaFoldDB" id="A0A0A9C107"/>
<reference evidence="1" key="2">
    <citation type="journal article" date="2015" name="Data Brief">
        <title>Shoot transcriptome of the giant reed, Arundo donax.</title>
        <authorList>
            <person name="Barrero R.A."/>
            <person name="Guerrero F.D."/>
            <person name="Moolhuijzen P."/>
            <person name="Goolsby J.A."/>
            <person name="Tidwell J."/>
            <person name="Bellgard S.E."/>
            <person name="Bellgard M.I."/>
        </authorList>
    </citation>
    <scope>NUCLEOTIDE SEQUENCE</scope>
    <source>
        <tissue evidence="1">Shoot tissue taken approximately 20 cm above the soil surface</tissue>
    </source>
</reference>